<accession>A0ACB9ANN6</accession>
<organism evidence="1 2">
    <name type="scientific">Cichorium intybus</name>
    <name type="common">Chicory</name>
    <dbReference type="NCBI Taxonomy" id="13427"/>
    <lineage>
        <taxon>Eukaryota</taxon>
        <taxon>Viridiplantae</taxon>
        <taxon>Streptophyta</taxon>
        <taxon>Embryophyta</taxon>
        <taxon>Tracheophyta</taxon>
        <taxon>Spermatophyta</taxon>
        <taxon>Magnoliopsida</taxon>
        <taxon>eudicotyledons</taxon>
        <taxon>Gunneridae</taxon>
        <taxon>Pentapetalae</taxon>
        <taxon>asterids</taxon>
        <taxon>campanulids</taxon>
        <taxon>Asterales</taxon>
        <taxon>Asteraceae</taxon>
        <taxon>Cichorioideae</taxon>
        <taxon>Cichorieae</taxon>
        <taxon>Cichoriinae</taxon>
        <taxon>Cichorium</taxon>
    </lineage>
</organism>
<dbReference type="EMBL" id="CM042015">
    <property type="protein sequence ID" value="KAI3711323.1"/>
    <property type="molecule type" value="Genomic_DNA"/>
</dbReference>
<proteinExistence type="predicted"/>
<keyword evidence="2" id="KW-1185">Reference proteome</keyword>
<evidence type="ECO:0000313" key="1">
    <source>
        <dbReference type="EMBL" id="KAI3711323.1"/>
    </source>
</evidence>
<reference evidence="2" key="1">
    <citation type="journal article" date="2022" name="Mol. Ecol. Resour.">
        <title>The genomes of chicory, endive, great burdock and yacon provide insights into Asteraceae palaeo-polyploidization history and plant inulin production.</title>
        <authorList>
            <person name="Fan W."/>
            <person name="Wang S."/>
            <person name="Wang H."/>
            <person name="Wang A."/>
            <person name="Jiang F."/>
            <person name="Liu H."/>
            <person name="Zhao H."/>
            <person name="Xu D."/>
            <person name="Zhang Y."/>
        </authorList>
    </citation>
    <scope>NUCLEOTIDE SEQUENCE [LARGE SCALE GENOMIC DNA]</scope>
    <source>
        <strain evidence="2">cv. Punajuju</strain>
    </source>
</reference>
<gene>
    <name evidence="1" type="ORF">L2E82_41323</name>
</gene>
<sequence>MDKTTFFLLFSSLLTFIYALTISGRRRNSRLPPGPYPFPIIGSLLKLGDKPHRSLASLSKQYGPLMSLKLGSRTTIVVSSPDLAKEFFHTNDISFSSRTIPAIARIVDHDKYSIVWLPTGDQWRRLRRITREYLFSAQCLDGSQHLRGEKVQELLDHVNKCCTNEKALNIGASVFTTTLNTLSKYIFSVDFGQYDTVSSQEFKEAVMALLNIAGRPNLADFFPILKPFDPQGLIRQGNVYGNKLLTIIDRIIDQRLQSRSSPSSYEGVSSKNNDVLDSLLSLTEKDDSLFSRDDMRHLFFALFIAGTDTTAGTLEWAMTELIRNPQKMERVRSEIVTLMQNNKGNIQETYISQLPYLQAVIKETLRLHPPAPFLVPHQAIHDVEVQGFIIPKNAQILCNVWAMGRDPNIWSDPEVFMPERFLEVNIDYKGQDYEFIPFGAGRRICPGLNIGHRMLHIMLGSLIHKFDWKLEGNIRAQDMDMEEKFGLTLPRKVPLMVVPVKL</sequence>
<reference evidence="1 2" key="2">
    <citation type="journal article" date="2022" name="Mol. Ecol. Resour.">
        <title>The genomes of chicory, endive, great burdock and yacon provide insights into Asteraceae paleo-polyploidization history and plant inulin production.</title>
        <authorList>
            <person name="Fan W."/>
            <person name="Wang S."/>
            <person name="Wang H."/>
            <person name="Wang A."/>
            <person name="Jiang F."/>
            <person name="Liu H."/>
            <person name="Zhao H."/>
            <person name="Xu D."/>
            <person name="Zhang Y."/>
        </authorList>
    </citation>
    <scope>NUCLEOTIDE SEQUENCE [LARGE SCALE GENOMIC DNA]</scope>
    <source>
        <strain evidence="2">cv. Punajuju</strain>
        <tissue evidence="1">Leaves</tissue>
    </source>
</reference>
<comment type="caution">
    <text evidence="1">The sequence shown here is derived from an EMBL/GenBank/DDBJ whole genome shotgun (WGS) entry which is preliminary data.</text>
</comment>
<dbReference type="Proteomes" id="UP001055811">
    <property type="component" value="Linkage Group LG07"/>
</dbReference>
<protein>
    <submittedName>
        <fullName evidence="1">Uncharacterized protein</fullName>
    </submittedName>
</protein>
<evidence type="ECO:0000313" key="2">
    <source>
        <dbReference type="Proteomes" id="UP001055811"/>
    </source>
</evidence>
<name>A0ACB9ANN6_CICIN</name>